<accession>A0AAV1MEN7</accession>
<keyword evidence="1" id="KW-0812">Transmembrane</keyword>
<evidence type="ECO:0000256" key="1">
    <source>
        <dbReference type="SAM" id="Phobius"/>
    </source>
</evidence>
<evidence type="ECO:0000313" key="2">
    <source>
        <dbReference type="EMBL" id="CAK6596526.1"/>
    </source>
</evidence>
<keyword evidence="1" id="KW-1133">Transmembrane helix</keyword>
<reference evidence="2 3" key="1">
    <citation type="submission" date="2023-10" db="EMBL/GenBank/DDBJ databases">
        <authorList>
            <person name="Robby Concha-Eloko"/>
            <person name="Pilar Barberan- Martinez"/>
            <person name="Rafael Sanjuan"/>
            <person name="Pilar Domingo-Calap"/>
        </authorList>
    </citation>
    <scope>NUCLEOTIDE SEQUENCE [LARGE SCALE GENOMIC DNA]</scope>
</reference>
<keyword evidence="1" id="KW-0472">Membrane</keyword>
<dbReference type="EMBL" id="OY978816">
    <property type="protein sequence ID" value="CAK6596526.1"/>
    <property type="molecule type" value="Genomic_DNA"/>
</dbReference>
<feature type="transmembrane region" description="Helical" evidence="1">
    <location>
        <begin position="6"/>
        <end position="28"/>
    </location>
</feature>
<sequence>MRNWDFIEWMVALTVLAYVVAAIVSVVAP</sequence>
<gene>
    <name evidence="2" type="ORF">K12P11_LOCUS23</name>
</gene>
<keyword evidence="3" id="KW-1185">Reference proteome</keyword>
<protein>
    <submittedName>
        <fullName evidence="2">Uncharacterized protein</fullName>
    </submittedName>
</protein>
<dbReference type="Proteomes" id="UP001497510">
    <property type="component" value="Chromosome"/>
</dbReference>
<proteinExistence type="predicted"/>
<evidence type="ECO:0000313" key="3">
    <source>
        <dbReference type="Proteomes" id="UP001497510"/>
    </source>
</evidence>
<name>A0AAV1MEN7_9CAUD</name>
<organism evidence="2 3">
    <name type="scientific">Klebsiella phage vB_Kpn_K12P1.1</name>
    <dbReference type="NCBI Taxonomy" id="3071627"/>
    <lineage>
        <taxon>Viruses</taxon>
        <taxon>Duplodnaviria</taxon>
        <taxon>Heunggongvirae</taxon>
        <taxon>Uroviricota</taxon>
        <taxon>Caudoviricetes</taxon>
        <taxon>Autographivirales</taxon>
        <taxon>Autotranscriptaviridae</taxon>
        <taxon>Studiervirinae</taxon>
        <taxon>Apdecimavirus</taxon>
        <taxon>Apdecimavirus K12P11</taxon>
    </lineage>
</organism>